<dbReference type="Proteomes" id="UP000077202">
    <property type="component" value="Unassembled WGS sequence"/>
</dbReference>
<accession>A0A176VX11</accession>
<name>A0A176VX11_MARPO</name>
<gene>
    <name evidence="1" type="ORF">AXG93_1988s1160</name>
</gene>
<evidence type="ECO:0000313" key="1">
    <source>
        <dbReference type="EMBL" id="OAE24812.1"/>
    </source>
</evidence>
<dbReference type="AlphaFoldDB" id="A0A176VX11"/>
<evidence type="ECO:0000313" key="2">
    <source>
        <dbReference type="Proteomes" id="UP000077202"/>
    </source>
</evidence>
<organism evidence="1 2">
    <name type="scientific">Marchantia polymorpha subsp. ruderalis</name>
    <dbReference type="NCBI Taxonomy" id="1480154"/>
    <lineage>
        <taxon>Eukaryota</taxon>
        <taxon>Viridiplantae</taxon>
        <taxon>Streptophyta</taxon>
        <taxon>Embryophyta</taxon>
        <taxon>Marchantiophyta</taxon>
        <taxon>Marchantiopsida</taxon>
        <taxon>Marchantiidae</taxon>
        <taxon>Marchantiales</taxon>
        <taxon>Marchantiaceae</taxon>
        <taxon>Marchantia</taxon>
    </lineage>
</organism>
<comment type="caution">
    <text evidence="1">The sequence shown here is derived from an EMBL/GenBank/DDBJ whole genome shotgun (WGS) entry which is preliminary data.</text>
</comment>
<dbReference type="EMBL" id="LVLJ01002473">
    <property type="protein sequence ID" value="OAE24812.1"/>
    <property type="molecule type" value="Genomic_DNA"/>
</dbReference>
<proteinExistence type="predicted"/>
<protein>
    <submittedName>
        <fullName evidence="1">Uncharacterized protein</fullName>
    </submittedName>
</protein>
<sequence length="143" mass="16471">MDIKKLCLFIVVVLGTITVSWSRPLIRELIPDDDLPLDPTRDDLLGDFDVVEGNVAKIISEAADKLKRVIHRKTPYEEKVKMVINRHQTPYEKLAEIDRLKLSIVRIMCENTDEGCDDMQDAPMMKLDENFANINPEDYVKVE</sequence>
<reference evidence="1" key="1">
    <citation type="submission" date="2016-03" db="EMBL/GenBank/DDBJ databases">
        <title>Mechanisms controlling the formation of the plant cell surface in tip-growing cells are functionally conserved among land plants.</title>
        <authorList>
            <person name="Honkanen S."/>
            <person name="Jones V.A."/>
            <person name="Morieri G."/>
            <person name="Champion C."/>
            <person name="Hetherington A.J."/>
            <person name="Kelly S."/>
            <person name="Saint-Marcoux D."/>
            <person name="Proust H."/>
            <person name="Prescott H."/>
            <person name="Dolan L."/>
        </authorList>
    </citation>
    <scope>NUCLEOTIDE SEQUENCE [LARGE SCALE GENOMIC DNA]</scope>
    <source>
        <tissue evidence="1">Whole gametophyte</tissue>
    </source>
</reference>
<keyword evidence="2" id="KW-1185">Reference proteome</keyword>